<name>U1PLQ1_9EURY</name>
<keyword evidence="3" id="KW-0378">Hydrolase</keyword>
<evidence type="ECO:0000259" key="2">
    <source>
        <dbReference type="Pfam" id="PF02517"/>
    </source>
</evidence>
<feature type="transmembrane region" description="Helical" evidence="1">
    <location>
        <begin position="21"/>
        <end position="40"/>
    </location>
</feature>
<keyword evidence="1" id="KW-0472">Membrane</keyword>
<sequence>MIRGYLLPNIENGLTILSKQYAMLGAVIITSGLFALLHLSNPNVSFFTTLNTFLAGVWFTAAYIFTQRLGLAVGIHLGVFS</sequence>
<dbReference type="PANTHER" id="PTHR39430:SF1">
    <property type="entry name" value="PROTEASE"/>
    <property type="match status" value="1"/>
</dbReference>
<dbReference type="GO" id="GO:0080120">
    <property type="term" value="P:CAAX-box protein maturation"/>
    <property type="evidence" value="ECO:0007669"/>
    <property type="project" value="UniProtKB-ARBA"/>
</dbReference>
<dbReference type="STRING" id="1238425.J07HQW2_01073"/>
<feature type="domain" description="CAAX prenyl protease 2/Lysostaphin resistance protein A-like" evidence="2">
    <location>
        <begin position="2"/>
        <end position="78"/>
    </location>
</feature>
<dbReference type="Proteomes" id="UP000030710">
    <property type="component" value="Unassembled WGS sequence"/>
</dbReference>
<dbReference type="GO" id="GO:0004175">
    <property type="term" value="F:endopeptidase activity"/>
    <property type="evidence" value="ECO:0007669"/>
    <property type="project" value="UniProtKB-ARBA"/>
</dbReference>
<protein>
    <submittedName>
        <fullName evidence="3">CAAX amino terminal protease family</fullName>
    </submittedName>
</protein>
<organism evidence="3 4">
    <name type="scientific">Haloquadratum walsbyi J07HQW2</name>
    <dbReference type="NCBI Taxonomy" id="1238425"/>
    <lineage>
        <taxon>Archaea</taxon>
        <taxon>Methanobacteriati</taxon>
        <taxon>Methanobacteriota</taxon>
        <taxon>Stenosarchaea group</taxon>
        <taxon>Halobacteria</taxon>
        <taxon>Halobacteriales</taxon>
        <taxon>Haloferacaceae</taxon>
        <taxon>Haloquadratum</taxon>
    </lineage>
</organism>
<accession>U1PLQ1</accession>
<evidence type="ECO:0000313" key="3">
    <source>
        <dbReference type="EMBL" id="ERG94637.1"/>
    </source>
</evidence>
<dbReference type="EMBL" id="KE356561">
    <property type="protein sequence ID" value="ERG94637.1"/>
    <property type="molecule type" value="Genomic_DNA"/>
</dbReference>
<dbReference type="eggNOG" id="arCOG02769">
    <property type="taxonomic scope" value="Archaea"/>
</dbReference>
<dbReference type="Pfam" id="PF02517">
    <property type="entry name" value="Rce1-like"/>
    <property type="match status" value="1"/>
</dbReference>
<dbReference type="InterPro" id="IPR003675">
    <property type="entry name" value="Rce1/LyrA-like_dom"/>
</dbReference>
<evidence type="ECO:0000313" key="4">
    <source>
        <dbReference type="Proteomes" id="UP000030710"/>
    </source>
</evidence>
<feature type="transmembrane region" description="Helical" evidence="1">
    <location>
        <begin position="46"/>
        <end position="65"/>
    </location>
</feature>
<dbReference type="HOGENOM" id="CLU_2565667_0_0_2"/>
<proteinExistence type="predicted"/>
<keyword evidence="1" id="KW-0812">Transmembrane</keyword>
<keyword evidence="3" id="KW-0645">Protease</keyword>
<reference evidence="3 4" key="1">
    <citation type="journal article" date="2013" name="PLoS ONE">
        <title>Assembly-driven community genomics of a hypersaline microbial ecosystem.</title>
        <authorList>
            <person name="Podell S."/>
            <person name="Ugalde J.A."/>
            <person name="Narasingarao P."/>
            <person name="Banfield J.F."/>
            <person name="Heidelberg K.B."/>
            <person name="Allen E.E."/>
        </authorList>
    </citation>
    <scope>NUCLEOTIDE SEQUENCE [LARGE SCALE GENOMIC DNA]</scope>
    <source>
        <strain evidence="4">J07HQW2</strain>
    </source>
</reference>
<keyword evidence="1" id="KW-1133">Transmembrane helix</keyword>
<dbReference type="GO" id="GO:0006508">
    <property type="term" value="P:proteolysis"/>
    <property type="evidence" value="ECO:0007669"/>
    <property type="project" value="UniProtKB-KW"/>
</dbReference>
<dbReference type="PANTHER" id="PTHR39430">
    <property type="entry name" value="MEMBRANE-ASSOCIATED PROTEASE-RELATED"/>
    <property type="match status" value="1"/>
</dbReference>
<evidence type="ECO:0000256" key="1">
    <source>
        <dbReference type="SAM" id="Phobius"/>
    </source>
</evidence>
<gene>
    <name evidence="3" type="ORF">J07HQW2_01073</name>
</gene>
<dbReference type="AlphaFoldDB" id="U1PLQ1"/>